<dbReference type="Pfam" id="PF19055">
    <property type="entry name" value="ABC2_membrane_7"/>
    <property type="match status" value="1"/>
</dbReference>
<evidence type="ECO:0000259" key="12">
    <source>
        <dbReference type="PROSITE" id="PS50893"/>
    </source>
</evidence>
<dbReference type="GO" id="GO:0140359">
    <property type="term" value="F:ABC-type transporter activity"/>
    <property type="evidence" value="ECO:0007669"/>
    <property type="project" value="InterPro"/>
</dbReference>
<keyword evidence="7" id="KW-0547">Nucleotide-binding</keyword>
<reference evidence="13" key="1">
    <citation type="submission" date="2021-08" db="EMBL/GenBank/DDBJ databases">
        <title>WGS assembly of Ceratopteris richardii.</title>
        <authorList>
            <person name="Marchant D.B."/>
            <person name="Chen G."/>
            <person name="Jenkins J."/>
            <person name="Shu S."/>
            <person name="Leebens-Mack J."/>
            <person name="Grimwood J."/>
            <person name="Schmutz J."/>
            <person name="Soltis P."/>
            <person name="Soltis D."/>
            <person name="Chen Z.-H."/>
        </authorList>
    </citation>
    <scope>NUCLEOTIDE SEQUENCE</scope>
    <source>
        <strain evidence="13">Whitten #5841</strain>
        <tissue evidence="13">Leaf</tissue>
    </source>
</reference>
<dbReference type="InterPro" id="IPR017871">
    <property type="entry name" value="ABC_transporter-like_CS"/>
</dbReference>
<keyword evidence="3" id="KW-0813">Transport</keyword>
<accession>A0A8T2Q0S5</accession>
<keyword evidence="4" id="KW-0150">Chloroplast</keyword>
<keyword evidence="4" id="KW-0934">Plastid</keyword>
<dbReference type="PANTHER" id="PTHR48042">
    <property type="entry name" value="ABC TRANSPORTER G FAMILY MEMBER 11"/>
    <property type="match status" value="1"/>
</dbReference>
<dbReference type="OMA" id="SDHFIRC"/>
<sequence length="710" mass="79268">MQSAPSLNEYSKNAAEAVAVELIQAQHPVNKPLQVQRQPNDSLEDEKMLGGLSPLSQTLWKSMKQQEPTPIVGDVSAWLTWRDLTVTVSNGGDTHKLLHSLTGYAEPGFMMAIMGPSGSGKSTLLDALAGRLAKNAAVSGEILVNGRRRKLSYGSVAYVTQEDTLIGTLTVRETIRYSAHLRLPDKMPREEKETIVESTILEMGLQDCADTPIGNWHLRGVSGGEKRRVSIALEILMRPRLLFLDEPTSGLDSAAAFFVTQTLRSLSRDGRTVLFSIHQPSSEVFALFDNLFLLSGGRAVYFGQAARAHEFYAQTGFPCPPRRNPSDHFLRCINADFDRVRQSLKGSSRLRENANADPLEKMPTSQVIDILISAYSTSEHAMLAQARVFEISERKGTILDSMGSQASYFMQSWVLTKRSFINMTRDIGYYWLRLFIYISVAICVGTIYFNVGTSYNAIMARGSCASFVSGFVTFMSIGGFPSFIEDMKVFQRERLNGHYGVLAFVIGNTLSSLPYLFIIAVAAGTICYYMAGLHPGFSHYAFFVVGLFGCVGVVESLMMAVASVVPNFLMGIITGAGILGIFMLVAGFFRLPNDLPKIVWRYPMSYISFNYWALQGQYKNDLLGLDFGSRDGLSPPLKGEQILRENFQIDLSWNKWWDCAMVFVNLVAYRCIFFINIKLSERFMPHVRAFYMRHISRVSKPKTQKHESHA</sequence>
<organism evidence="13 14">
    <name type="scientific">Ceratopteris richardii</name>
    <name type="common">Triangle waterfern</name>
    <dbReference type="NCBI Taxonomy" id="49495"/>
    <lineage>
        <taxon>Eukaryota</taxon>
        <taxon>Viridiplantae</taxon>
        <taxon>Streptophyta</taxon>
        <taxon>Embryophyta</taxon>
        <taxon>Tracheophyta</taxon>
        <taxon>Polypodiopsida</taxon>
        <taxon>Polypodiidae</taxon>
        <taxon>Polypodiales</taxon>
        <taxon>Pteridineae</taxon>
        <taxon>Pteridaceae</taxon>
        <taxon>Parkerioideae</taxon>
        <taxon>Ceratopteris</taxon>
    </lineage>
</organism>
<dbReference type="PROSITE" id="PS50893">
    <property type="entry name" value="ABC_TRANSPORTER_2"/>
    <property type="match status" value="1"/>
</dbReference>
<dbReference type="InterPro" id="IPR003439">
    <property type="entry name" value="ABC_transporter-like_ATP-bd"/>
</dbReference>
<dbReference type="SUPFAM" id="SSF52540">
    <property type="entry name" value="P-loop containing nucleoside triphosphate hydrolases"/>
    <property type="match status" value="1"/>
</dbReference>
<dbReference type="SMART" id="SM00382">
    <property type="entry name" value="AAA"/>
    <property type="match status" value="1"/>
</dbReference>
<protein>
    <recommendedName>
        <fullName evidence="12">ABC transporter domain-containing protein</fullName>
    </recommendedName>
</protein>
<dbReference type="FunFam" id="3.40.50.300:FF:000504">
    <property type="entry name" value="ABC transporter G family member 11"/>
    <property type="match status" value="1"/>
</dbReference>
<dbReference type="EMBL" id="CM035444">
    <property type="protein sequence ID" value="KAH7277193.1"/>
    <property type="molecule type" value="Genomic_DNA"/>
</dbReference>
<dbReference type="GO" id="GO:0005524">
    <property type="term" value="F:ATP binding"/>
    <property type="evidence" value="ECO:0007669"/>
    <property type="project" value="UniProtKB-KW"/>
</dbReference>
<evidence type="ECO:0000256" key="1">
    <source>
        <dbReference type="ARBA" id="ARBA00004141"/>
    </source>
</evidence>
<evidence type="ECO:0000256" key="4">
    <source>
        <dbReference type="ARBA" id="ARBA00022528"/>
    </source>
</evidence>
<evidence type="ECO:0000256" key="3">
    <source>
        <dbReference type="ARBA" id="ARBA00022448"/>
    </source>
</evidence>
<dbReference type="Pfam" id="PF01061">
    <property type="entry name" value="ABC2_membrane"/>
    <property type="match status" value="1"/>
</dbReference>
<feature type="transmembrane region" description="Helical" evidence="11">
    <location>
        <begin position="568"/>
        <end position="591"/>
    </location>
</feature>
<evidence type="ECO:0000256" key="10">
    <source>
        <dbReference type="ARBA" id="ARBA00023136"/>
    </source>
</evidence>
<evidence type="ECO:0000256" key="8">
    <source>
        <dbReference type="ARBA" id="ARBA00022840"/>
    </source>
</evidence>
<evidence type="ECO:0000256" key="9">
    <source>
        <dbReference type="ARBA" id="ARBA00022989"/>
    </source>
</evidence>
<dbReference type="GO" id="GO:0016887">
    <property type="term" value="F:ATP hydrolysis activity"/>
    <property type="evidence" value="ECO:0007669"/>
    <property type="project" value="InterPro"/>
</dbReference>
<dbReference type="Gene3D" id="3.40.50.300">
    <property type="entry name" value="P-loop containing nucleotide triphosphate hydrolases"/>
    <property type="match status" value="1"/>
</dbReference>
<keyword evidence="6 11" id="KW-0812">Transmembrane</keyword>
<dbReference type="PANTHER" id="PTHR48042:SF11">
    <property type="entry name" value="ABC TRANSPORTER G FAMILY MEMBER 11"/>
    <property type="match status" value="1"/>
</dbReference>
<dbReference type="InterPro" id="IPR052215">
    <property type="entry name" value="Plant_ABCG"/>
</dbReference>
<evidence type="ECO:0000256" key="2">
    <source>
        <dbReference type="ARBA" id="ARBA00005814"/>
    </source>
</evidence>
<evidence type="ECO:0000313" key="14">
    <source>
        <dbReference type="Proteomes" id="UP000825935"/>
    </source>
</evidence>
<keyword evidence="14" id="KW-1185">Reference proteome</keyword>
<feature type="transmembrane region" description="Helical" evidence="11">
    <location>
        <begin position="540"/>
        <end position="562"/>
    </location>
</feature>
<dbReference type="Proteomes" id="UP000825935">
    <property type="component" value="Chromosome 39"/>
</dbReference>
<proteinExistence type="inferred from homology"/>
<dbReference type="AlphaFoldDB" id="A0A8T2Q0S5"/>
<feature type="transmembrane region" description="Helical" evidence="11">
    <location>
        <begin position="504"/>
        <end position="528"/>
    </location>
</feature>
<feature type="transmembrane region" description="Helical" evidence="11">
    <location>
        <begin position="463"/>
        <end position="484"/>
    </location>
</feature>
<keyword evidence="9 11" id="KW-1133">Transmembrane helix</keyword>
<dbReference type="InterPro" id="IPR013525">
    <property type="entry name" value="ABC2_TM"/>
</dbReference>
<comment type="caution">
    <text evidence="13">The sequence shown here is derived from an EMBL/GenBank/DDBJ whole genome shotgun (WGS) entry which is preliminary data.</text>
</comment>
<comment type="subcellular location">
    <subcellularLocation>
        <location evidence="1">Membrane</location>
        <topology evidence="1">Multi-pass membrane protein</topology>
    </subcellularLocation>
</comment>
<keyword evidence="5" id="KW-0597">Phosphoprotein</keyword>
<dbReference type="EMBL" id="CM035444">
    <property type="protein sequence ID" value="KAH7277192.1"/>
    <property type="molecule type" value="Genomic_DNA"/>
</dbReference>
<dbReference type="GO" id="GO:0016020">
    <property type="term" value="C:membrane"/>
    <property type="evidence" value="ECO:0007669"/>
    <property type="project" value="UniProtKB-SubCell"/>
</dbReference>
<dbReference type="CDD" id="cd03213">
    <property type="entry name" value="ABCG_EPDR"/>
    <property type="match status" value="1"/>
</dbReference>
<keyword evidence="10 11" id="KW-0472">Membrane</keyword>
<dbReference type="OrthoDB" id="66620at2759"/>
<dbReference type="Pfam" id="PF00005">
    <property type="entry name" value="ABC_tran"/>
    <property type="match status" value="1"/>
</dbReference>
<feature type="domain" description="ABC transporter" evidence="12">
    <location>
        <begin position="79"/>
        <end position="321"/>
    </location>
</feature>
<dbReference type="InterPro" id="IPR043926">
    <property type="entry name" value="ABCG_dom"/>
</dbReference>
<evidence type="ECO:0000313" key="13">
    <source>
        <dbReference type="EMBL" id="KAH7277193.1"/>
    </source>
</evidence>
<name>A0A8T2Q0S5_CERRI</name>
<evidence type="ECO:0000256" key="6">
    <source>
        <dbReference type="ARBA" id="ARBA00022692"/>
    </source>
</evidence>
<dbReference type="PROSITE" id="PS00211">
    <property type="entry name" value="ABC_TRANSPORTER_1"/>
    <property type="match status" value="1"/>
</dbReference>
<gene>
    <name evidence="13" type="ORF">KP509_39G038400</name>
</gene>
<evidence type="ECO:0000256" key="11">
    <source>
        <dbReference type="SAM" id="Phobius"/>
    </source>
</evidence>
<feature type="transmembrane region" description="Helical" evidence="11">
    <location>
        <begin position="430"/>
        <end position="451"/>
    </location>
</feature>
<evidence type="ECO:0000256" key="7">
    <source>
        <dbReference type="ARBA" id="ARBA00022741"/>
    </source>
</evidence>
<dbReference type="GO" id="GO:0009651">
    <property type="term" value="P:response to salt stress"/>
    <property type="evidence" value="ECO:0007669"/>
    <property type="project" value="UniProtKB-ARBA"/>
</dbReference>
<evidence type="ECO:0000256" key="5">
    <source>
        <dbReference type="ARBA" id="ARBA00022553"/>
    </source>
</evidence>
<dbReference type="InterPro" id="IPR003593">
    <property type="entry name" value="AAA+_ATPase"/>
</dbReference>
<dbReference type="InterPro" id="IPR027417">
    <property type="entry name" value="P-loop_NTPase"/>
</dbReference>
<comment type="similarity">
    <text evidence="2">Belongs to the ABC transporter superfamily. ABCG family. Eye pigment precursor importer (TC 3.A.1.204) subfamily.</text>
</comment>
<keyword evidence="8" id="KW-0067">ATP-binding</keyword>